<sequence>MLNLFRTQKKEIPSFEILQNSEFKDKYFSRLSPWDWMDNKMIHVFDKNSPRVVTMDPWPQLIYLEANGQITVSEFVYKMASSYNRKTPIPKELDITIISVLNDLVEDNLIELTLEKQNLSNDIQYPKSEQ</sequence>
<dbReference type="Proteomes" id="UP001202717">
    <property type="component" value="Chromosome"/>
</dbReference>
<evidence type="ECO:0000313" key="2">
    <source>
        <dbReference type="Proteomes" id="UP001202717"/>
    </source>
</evidence>
<accession>A0ABY7S3L1</accession>
<evidence type="ECO:0008006" key="3">
    <source>
        <dbReference type="Google" id="ProtNLM"/>
    </source>
</evidence>
<dbReference type="EMBL" id="CP116221">
    <property type="protein sequence ID" value="WCO03486.1"/>
    <property type="molecule type" value="Genomic_DNA"/>
</dbReference>
<dbReference type="RefSeq" id="WP_249997441.1">
    <property type="nucleotide sequence ID" value="NZ_CP116221.1"/>
</dbReference>
<name>A0ABY7S3L1_9FLAO</name>
<keyword evidence="2" id="KW-1185">Reference proteome</keyword>
<proteinExistence type="predicted"/>
<protein>
    <recommendedName>
        <fullName evidence="3">PqqD family protein</fullName>
    </recommendedName>
</protein>
<organism evidence="1 2">
    <name type="scientific">Psychroserpens ponticola</name>
    <dbReference type="NCBI Taxonomy" id="2932268"/>
    <lineage>
        <taxon>Bacteria</taxon>
        <taxon>Pseudomonadati</taxon>
        <taxon>Bacteroidota</taxon>
        <taxon>Flavobacteriia</taxon>
        <taxon>Flavobacteriales</taxon>
        <taxon>Flavobacteriaceae</taxon>
        <taxon>Psychroserpens</taxon>
    </lineage>
</organism>
<reference evidence="1 2" key="1">
    <citation type="submission" date="2023-01" db="EMBL/GenBank/DDBJ databases">
        <title>Psychroserpens ponticola sp. nov., isolated from seawater.</title>
        <authorList>
            <person name="Kristyanto S."/>
            <person name="Jung J."/>
            <person name="Kim J.M."/>
            <person name="Jeon C.O."/>
        </authorList>
    </citation>
    <scope>NUCLEOTIDE SEQUENCE [LARGE SCALE GENOMIC DNA]</scope>
    <source>
        <strain evidence="1 2">MSW6</strain>
    </source>
</reference>
<gene>
    <name evidence="1" type="ORF">MUN68_008250</name>
</gene>
<evidence type="ECO:0000313" key="1">
    <source>
        <dbReference type="EMBL" id="WCO03486.1"/>
    </source>
</evidence>